<dbReference type="InterPro" id="IPR021246">
    <property type="entry name" value="DUF2797"/>
</dbReference>
<evidence type="ECO:0000313" key="2">
    <source>
        <dbReference type="Proteomes" id="UP001432011"/>
    </source>
</evidence>
<evidence type="ECO:0000313" key="1">
    <source>
        <dbReference type="EMBL" id="WUP74132.1"/>
    </source>
</evidence>
<dbReference type="EMBL" id="CP108085">
    <property type="protein sequence ID" value="WUP74132.1"/>
    <property type="molecule type" value="Genomic_DNA"/>
</dbReference>
<keyword evidence="2" id="KW-1185">Reference proteome</keyword>
<dbReference type="Proteomes" id="UP001432011">
    <property type="component" value="Chromosome"/>
</dbReference>
<dbReference type="RefSeq" id="WP_328709090.1">
    <property type="nucleotide sequence ID" value="NZ_CP108085.1"/>
</dbReference>
<proteinExistence type="predicted"/>
<organism evidence="1 2">
    <name type="scientific">Microbispora hainanensis</name>
    <dbReference type="NCBI Taxonomy" id="568844"/>
    <lineage>
        <taxon>Bacteria</taxon>
        <taxon>Bacillati</taxon>
        <taxon>Actinomycetota</taxon>
        <taxon>Actinomycetes</taxon>
        <taxon>Streptosporangiales</taxon>
        <taxon>Streptosporangiaceae</taxon>
        <taxon>Microbispora</taxon>
    </lineage>
</organism>
<accession>A0ABZ1SR33</accession>
<sequence length="306" mass="33271">MPVPLFEAAEYVCHGVTWATGDPRLLLAPLPGGSLAYAEFMGQRLGFRVTDAGRWCTGRYQFAGSVRVEALACPDRAPAEQSGQCARCARQDDFRFAHQFHQGGHAPEALVRYMAQPHWLYLATFADGATKVGTAAEPRKGSRLDEQGALFATYVTKSPDGRAVRYLEDALARRLQLPQTVRAAAKLQALTGLVDLTAARTAQEHVARAADALTDMNAPLVLEAWTPPAEGDLLRTGRSKRALYPYDLRKGEHGFATVSCIGSQILAVLDRDEEMHYVLDLGALTGRRIVLGPFSSPSAAVQAFLF</sequence>
<protein>
    <submittedName>
        <fullName evidence="1">DUF2797 domain-containing protein</fullName>
    </submittedName>
</protein>
<name>A0ABZ1SR33_9ACTN</name>
<gene>
    <name evidence="1" type="ORF">OG913_32905</name>
</gene>
<dbReference type="Pfam" id="PF10977">
    <property type="entry name" value="DUF2797"/>
    <property type="match status" value="1"/>
</dbReference>
<reference evidence="1" key="1">
    <citation type="submission" date="2022-10" db="EMBL/GenBank/DDBJ databases">
        <title>The complete genomes of actinobacterial strains from the NBC collection.</title>
        <authorList>
            <person name="Joergensen T.S."/>
            <person name="Alvarez Arevalo M."/>
            <person name="Sterndorff E.B."/>
            <person name="Faurdal D."/>
            <person name="Vuksanovic O."/>
            <person name="Mourched A.-S."/>
            <person name="Charusanti P."/>
            <person name="Shaw S."/>
            <person name="Blin K."/>
            <person name="Weber T."/>
        </authorList>
    </citation>
    <scope>NUCLEOTIDE SEQUENCE</scope>
    <source>
        <strain evidence="1">NBC_00254</strain>
    </source>
</reference>